<evidence type="ECO:0000259" key="2">
    <source>
        <dbReference type="Pfam" id="PF13505"/>
    </source>
</evidence>
<dbReference type="Pfam" id="PF13505">
    <property type="entry name" value="OMP_b-brl"/>
    <property type="match status" value="1"/>
</dbReference>
<accession>A0ABW9G9M2</accession>
<organism evidence="3 4">
    <name type="scientific">Celerinatantimonas yamalensis</name>
    <dbReference type="NCBI Taxonomy" id="559956"/>
    <lineage>
        <taxon>Bacteria</taxon>
        <taxon>Pseudomonadati</taxon>
        <taxon>Pseudomonadota</taxon>
        <taxon>Gammaproteobacteria</taxon>
        <taxon>Celerinatantimonadaceae</taxon>
        <taxon>Celerinatantimonas</taxon>
    </lineage>
</organism>
<protein>
    <submittedName>
        <fullName evidence="3">Porin family protein</fullName>
    </submittedName>
</protein>
<proteinExistence type="predicted"/>
<dbReference type="SUPFAM" id="SSF56925">
    <property type="entry name" value="OMPA-like"/>
    <property type="match status" value="1"/>
</dbReference>
<feature type="domain" description="Outer membrane protein beta-barrel" evidence="2">
    <location>
        <begin position="2"/>
        <end position="169"/>
    </location>
</feature>
<dbReference type="RefSeq" id="WP_408624384.1">
    <property type="nucleotide sequence ID" value="NZ_JBEQCT010000007.1"/>
</dbReference>
<keyword evidence="4" id="KW-1185">Reference proteome</keyword>
<reference evidence="3 4" key="1">
    <citation type="journal article" date="2013" name="Int. J. Syst. Evol. Microbiol.">
        <title>Celerinatantimonas yamalensis sp. nov., a cold-adapted diazotrophic bacterium from a cold permafrost brine.</title>
        <authorList>
            <person name="Shcherbakova V."/>
            <person name="Chuvilskaya N."/>
            <person name="Rivkina E."/>
            <person name="Demidov N."/>
            <person name="Uchaeva V."/>
            <person name="Suetin S."/>
            <person name="Suzina N."/>
            <person name="Gilichinsky D."/>
        </authorList>
    </citation>
    <scope>NUCLEOTIDE SEQUENCE [LARGE SCALE GENOMIC DNA]</scope>
    <source>
        <strain evidence="3 4">C7</strain>
    </source>
</reference>
<dbReference type="Gene3D" id="2.40.160.20">
    <property type="match status" value="1"/>
</dbReference>
<name>A0ABW9G9M2_9GAMM</name>
<evidence type="ECO:0000256" key="1">
    <source>
        <dbReference type="ARBA" id="ARBA00022729"/>
    </source>
</evidence>
<dbReference type="Proteomes" id="UP001629953">
    <property type="component" value="Unassembled WGS sequence"/>
</dbReference>
<comment type="caution">
    <text evidence="3">The sequence shown here is derived from an EMBL/GenBank/DDBJ whole genome shotgun (WGS) entry which is preliminary data.</text>
</comment>
<keyword evidence="1" id="KW-0732">Signal</keyword>
<evidence type="ECO:0000313" key="3">
    <source>
        <dbReference type="EMBL" id="MFM2486104.1"/>
    </source>
</evidence>
<gene>
    <name evidence="3" type="ORF">ABUE30_13715</name>
</gene>
<dbReference type="InterPro" id="IPR027385">
    <property type="entry name" value="Beta-barrel_OMP"/>
</dbReference>
<evidence type="ECO:0000313" key="4">
    <source>
        <dbReference type="Proteomes" id="UP001629953"/>
    </source>
</evidence>
<dbReference type="InterPro" id="IPR011250">
    <property type="entry name" value="OMP/PagP_B-barrel"/>
</dbReference>
<dbReference type="EMBL" id="JBEQCT010000007">
    <property type="protein sequence ID" value="MFM2486104.1"/>
    <property type="molecule type" value="Genomic_DNA"/>
</dbReference>
<sequence>MALMLGAFPVAANAAWSDIQPQPYVGVQLSSQHLKDSSDSLNFGTVTLLTGVNINSFLALEARYGKSFNDNEINGVKLSIQSYYGAYLKLGVPTGSLFTPYAIVGKTWEKFKGEESGQHGTASLNDISWGLGVQAAVSRHSAVAVEYMNLSHKDQTKVTSIGINVNYVF</sequence>